<dbReference type="PANTHER" id="PTHR22893:SF91">
    <property type="entry name" value="NADPH DEHYDROGENASE 2-RELATED"/>
    <property type="match status" value="1"/>
</dbReference>
<dbReference type="PANTHER" id="PTHR22893">
    <property type="entry name" value="NADH OXIDOREDUCTASE-RELATED"/>
    <property type="match status" value="1"/>
</dbReference>
<name>A0ABR1J273_9AGAR</name>
<dbReference type="SUPFAM" id="SSF51395">
    <property type="entry name" value="FMN-linked oxidoreductases"/>
    <property type="match status" value="1"/>
</dbReference>
<dbReference type="Pfam" id="PF00724">
    <property type="entry name" value="Oxidored_FMN"/>
    <property type="match status" value="1"/>
</dbReference>
<accession>A0ABR1J273</accession>
<organism evidence="2 3">
    <name type="scientific">Marasmiellus scandens</name>
    <dbReference type="NCBI Taxonomy" id="2682957"/>
    <lineage>
        <taxon>Eukaryota</taxon>
        <taxon>Fungi</taxon>
        <taxon>Dikarya</taxon>
        <taxon>Basidiomycota</taxon>
        <taxon>Agaricomycotina</taxon>
        <taxon>Agaricomycetes</taxon>
        <taxon>Agaricomycetidae</taxon>
        <taxon>Agaricales</taxon>
        <taxon>Marasmiineae</taxon>
        <taxon>Omphalotaceae</taxon>
        <taxon>Marasmiellus</taxon>
    </lineage>
</organism>
<comment type="caution">
    <text evidence="2">The sequence shown here is derived from an EMBL/GenBank/DDBJ whole genome shotgun (WGS) entry which is preliminary data.</text>
</comment>
<dbReference type="InterPro" id="IPR045247">
    <property type="entry name" value="Oye-like"/>
</dbReference>
<feature type="domain" description="NADH:flavin oxidoreductase/NADH oxidase N-terminal" evidence="1">
    <location>
        <begin position="6"/>
        <end position="340"/>
    </location>
</feature>
<dbReference type="Proteomes" id="UP001498398">
    <property type="component" value="Unassembled WGS sequence"/>
</dbReference>
<dbReference type="EMBL" id="JBANRG010000038">
    <property type="protein sequence ID" value="KAK7448429.1"/>
    <property type="molecule type" value="Genomic_DNA"/>
</dbReference>
<dbReference type="CDD" id="cd02933">
    <property type="entry name" value="OYE_like_FMN"/>
    <property type="match status" value="1"/>
</dbReference>
<keyword evidence="3" id="KW-1185">Reference proteome</keyword>
<sequence length="370" mass="40897">MSTSALFKPIKIGDITLSHRVVLAPMTRIRTTPTEAPVPGLVKEYYEQRASMPGTLLVTEGTLIASKAHGFPGAPGFWTEEHINGWKEIVDAVHAKGSFIFLQIGAIGRVASTALLKQRDPSFEVVGAGDIPFTGGDVPRPLTREEIREYIDLFALAAKNGVEKAGFDGVELHACNTDLIQQFLEDVSNNRTDEYGGSIENRTRFTLEIVEAVSKAIGVKKTAVRLSPWLTLLDMGMKDPVPTYSFLVQKLKDLFPDLAYLSTIDPRSGGGEYVERELKKHESNDFIRNIWSPRPLILAGGYTRQRAIEEARGEGILIAFGRPFISNPDLPLRLQKDIPLTPYDRSTFYVPGAEPKGYIDYPFASEATSK</sequence>
<proteinExistence type="predicted"/>
<evidence type="ECO:0000259" key="1">
    <source>
        <dbReference type="Pfam" id="PF00724"/>
    </source>
</evidence>
<dbReference type="InterPro" id="IPR013785">
    <property type="entry name" value="Aldolase_TIM"/>
</dbReference>
<evidence type="ECO:0000313" key="2">
    <source>
        <dbReference type="EMBL" id="KAK7448429.1"/>
    </source>
</evidence>
<protein>
    <recommendedName>
        <fullName evidence="1">NADH:flavin oxidoreductase/NADH oxidase N-terminal domain-containing protein</fullName>
    </recommendedName>
</protein>
<reference evidence="2 3" key="1">
    <citation type="submission" date="2024-01" db="EMBL/GenBank/DDBJ databases">
        <title>A draft genome for the cacao thread blight pathogen Marasmiellus scandens.</title>
        <authorList>
            <person name="Baruah I.K."/>
            <person name="Leung J."/>
            <person name="Bukari Y."/>
            <person name="Amoako-Attah I."/>
            <person name="Meinhardt L.W."/>
            <person name="Bailey B.A."/>
            <person name="Cohen S.P."/>
        </authorList>
    </citation>
    <scope>NUCLEOTIDE SEQUENCE [LARGE SCALE GENOMIC DNA]</scope>
    <source>
        <strain evidence="2 3">GH-19</strain>
    </source>
</reference>
<evidence type="ECO:0000313" key="3">
    <source>
        <dbReference type="Proteomes" id="UP001498398"/>
    </source>
</evidence>
<gene>
    <name evidence="2" type="ORF">VKT23_013692</name>
</gene>
<dbReference type="InterPro" id="IPR001155">
    <property type="entry name" value="OxRdtase_FMN_N"/>
</dbReference>
<dbReference type="Gene3D" id="3.20.20.70">
    <property type="entry name" value="Aldolase class I"/>
    <property type="match status" value="1"/>
</dbReference>